<dbReference type="GO" id="GO:0090313">
    <property type="term" value="P:regulation of protein targeting to membrane"/>
    <property type="evidence" value="ECO:0007669"/>
    <property type="project" value="TreeGrafter"/>
</dbReference>
<feature type="region of interest" description="Disordered" evidence="1">
    <location>
        <begin position="125"/>
        <end position="175"/>
    </location>
</feature>
<comment type="caution">
    <text evidence="4">The sequence shown here is derived from an EMBL/GenBank/DDBJ whole genome shotgun (WGS) entry which is preliminary data.</text>
</comment>
<dbReference type="InterPro" id="IPR052894">
    <property type="entry name" value="AsmA-related"/>
</dbReference>
<evidence type="ECO:0000259" key="2">
    <source>
        <dbReference type="Pfam" id="PF05170"/>
    </source>
</evidence>
<organism evidence="4 6">
    <name type="scientific">Pseudomonas aeruginosa</name>
    <dbReference type="NCBI Taxonomy" id="287"/>
    <lineage>
        <taxon>Bacteria</taxon>
        <taxon>Pseudomonadati</taxon>
        <taxon>Pseudomonadota</taxon>
        <taxon>Gammaproteobacteria</taxon>
        <taxon>Pseudomonadales</taxon>
        <taxon>Pseudomonadaceae</taxon>
        <taxon>Pseudomonas</taxon>
    </lineage>
</organism>
<reference evidence="4 6" key="3">
    <citation type="submission" date="2017-08" db="EMBL/GenBank/DDBJ databases">
        <authorList>
            <person name="Feschi L."/>
            <person name="Jeukens J."/>
            <person name="Emond-Rheault J.-G."/>
            <person name="Kukavica-Ibrulj I."/>
            <person name="Boyle B."/>
            <person name="Levesque R.C."/>
        </authorList>
    </citation>
    <scope>NUCLEOTIDE SEQUENCE [LARGE SCALE GENOMIC DNA]</scope>
    <source>
        <strain evidence="4 6">PA-W36</strain>
    </source>
</reference>
<dbReference type="Proteomes" id="UP000045039">
    <property type="component" value="Unassembled WGS sequence"/>
</dbReference>
<evidence type="ECO:0000256" key="1">
    <source>
        <dbReference type="SAM" id="MobiDB-lite"/>
    </source>
</evidence>
<dbReference type="EMBL" id="NSNE01000005">
    <property type="protein sequence ID" value="RPM18193.1"/>
    <property type="molecule type" value="Genomic_DNA"/>
</dbReference>
<dbReference type="InterPro" id="IPR007844">
    <property type="entry name" value="AsmA"/>
</dbReference>
<dbReference type="GO" id="GO:0005886">
    <property type="term" value="C:plasma membrane"/>
    <property type="evidence" value="ECO:0007669"/>
    <property type="project" value="TreeGrafter"/>
</dbReference>
<dbReference type="RefSeq" id="WP_003105535.1">
    <property type="nucleotide sequence ID" value="NZ_AP024513.1"/>
</dbReference>
<dbReference type="PANTHER" id="PTHR30441:SF4">
    <property type="entry name" value="PROTEIN ASMA"/>
    <property type="match status" value="1"/>
</dbReference>
<reference evidence="3" key="2">
    <citation type="submission" date="2015-06" db="EMBL/GenBank/DDBJ databases">
        <authorList>
            <person name="Radhakrishnan R."/>
            <person name="Underwood A."/>
            <person name="Al-Shahib A."/>
        </authorList>
    </citation>
    <scope>NUCLEOTIDE SEQUENCE</scope>
    <source>
        <strain evidence="3">P19_London_7_VIM_2_05_10</strain>
    </source>
</reference>
<dbReference type="PANTHER" id="PTHR30441">
    <property type="entry name" value="DUF748 DOMAIN-CONTAINING PROTEIN"/>
    <property type="match status" value="1"/>
</dbReference>
<dbReference type="EMBL" id="CVVU01000099">
    <property type="protein sequence ID" value="CRO46257.1"/>
    <property type="molecule type" value="Genomic_DNA"/>
</dbReference>
<dbReference type="Proteomes" id="UP000284767">
    <property type="component" value="Unassembled WGS sequence"/>
</dbReference>
<reference evidence="5" key="1">
    <citation type="submission" date="2015-06" db="EMBL/GenBank/DDBJ databases">
        <authorList>
            <person name="Radhakrishnan Rajesh"/>
            <person name="Underwood Anthony"/>
            <person name="Al-Shahib Ali"/>
        </authorList>
    </citation>
    <scope>NUCLEOTIDE SEQUENCE [LARGE SCALE GENOMIC DNA]</scope>
    <source>
        <strain evidence="5">P19_London_7_VIM_2_05_10</strain>
    </source>
</reference>
<reference evidence="4 6" key="4">
    <citation type="submission" date="2019-01" db="EMBL/GenBank/DDBJ databases">
        <title>The Pseudomonas aeruginosa pan-genome provides new insights on its population structure, horizontal gene transfer and pathogenicity.</title>
        <authorList>
            <person name="Freschi L."/>
            <person name="Vincent A.T."/>
            <person name="Jeukens J."/>
            <person name="Emond-Rheault J.-G."/>
            <person name="Kukavica-Ibrulj I."/>
            <person name="Dupont M.-J."/>
            <person name="Charette S.J."/>
            <person name="Boyle B."/>
            <person name="Levesque R.C."/>
        </authorList>
    </citation>
    <scope>NUCLEOTIDE SEQUENCE [LARGE SCALE GENOMIC DNA]</scope>
    <source>
        <strain evidence="4 6">PA-W36</strain>
    </source>
</reference>
<sequence length="750" mass="80792">MKAFGKVLGLFFLGLLLLVVALGFALTHLFDPNDYKDEIRQIARDKANLELDLKGDIGWSLFPWLGLELHDTSIASAATPTKPFADLQMLGLSVRVLPLLRKDVQMSAIRVEGLSLDLVRDKQGKGNWENIGKPAQPQAPAAPSATPPAADGKGAQAQAPEQAPQNDSPRTPIKLDIDSLNVNNARVTYTDEASGKQYNVEGIELSTGAIREGSSIPLKLNAYLGTNQPVVRVKTELTGNLRFDTALRRYQLEDARLSGEASGEPLQGKTATFSAQGQLLLDQSAQIAEWNGLKLSVNQLRALGELKARELDKDTKFSGGLSIAPMNLREFLAGIGVTLPAMADANTLGKFELNTRLAGSRNSLNLEDLKLGLDDTAFSGRFGIADFARQSLRAQLKGDKLDLDRYLPAKAKQAQDAASATRKAEVDATVASAAQGNTPLPEKPTRQAWSDAPLLPIATLRKLDLDVALNFGRLTVEKLPIDDASLKLRGQGGVISLDDMRGGLYNGRFNAKANLDVRQDSAVLTATKHIANVPVERLLEAQGKKPPVKGLLDLDADIRTSGNSEKSWIDHLNGNARFSLINGVLPDANLEQQLCQGIATLNRKALAGTHGGKDTPFRELKGSLNFTNGVASNPDLKVAIPGLAVSGHGDIDLRVLGMDYRIGVEIQGDKSDMPDPACQVNQRYAGIEWPLLCRGPLELGAKACRLDKEGMGKVAAKLAGNRLNEKLEEKLGDKVSPELKDALKGLFNRK</sequence>
<dbReference type="Pfam" id="PF05170">
    <property type="entry name" value="AsmA"/>
    <property type="match status" value="1"/>
</dbReference>
<feature type="domain" description="AsmA" evidence="2">
    <location>
        <begin position="1"/>
        <end position="636"/>
    </location>
</feature>
<accession>A0A0F6UIU0</accession>
<evidence type="ECO:0000313" key="4">
    <source>
        <dbReference type="EMBL" id="RPM18193.1"/>
    </source>
</evidence>
<evidence type="ECO:0000313" key="6">
    <source>
        <dbReference type="Proteomes" id="UP000284767"/>
    </source>
</evidence>
<name>A0A0F6UIU0_PSEAI</name>
<evidence type="ECO:0000313" key="3">
    <source>
        <dbReference type="EMBL" id="CRO46257.1"/>
    </source>
</evidence>
<proteinExistence type="predicted"/>
<evidence type="ECO:0000313" key="5">
    <source>
        <dbReference type="Proteomes" id="UP000045039"/>
    </source>
</evidence>
<dbReference type="AlphaFoldDB" id="A0A0F6UIU0"/>
<gene>
    <name evidence="4" type="ORF">IPC1295_11425</name>
    <name evidence="3" type="ORF">PAERUG_P19_London_7_VIM_2_05_10_01675</name>
</gene>
<protein>
    <submittedName>
        <fullName evidence="4">AsmA family protein</fullName>
    </submittedName>
    <submittedName>
        <fullName evidence="3">Assembly protein</fullName>
    </submittedName>
</protein>
<feature type="compositionally biased region" description="Low complexity" evidence="1">
    <location>
        <begin position="134"/>
        <end position="165"/>
    </location>
</feature>